<proteinExistence type="predicted"/>
<keyword evidence="4" id="KW-1185">Reference proteome</keyword>
<evidence type="ECO:0000256" key="2">
    <source>
        <dbReference type="SAM" id="SignalP"/>
    </source>
</evidence>
<evidence type="ECO:0000313" key="3">
    <source>
        <dbReference type="EMBL" id="KAK6589109.1"/>
    </source>
</evidence>
<feature type="compositionally biased region" description="Low complexity" evidence="1">
    <location>
        <begin position="35"/>
        <end position="47"/>
    </location>
</feature>
<feature type="region of interest" description="Disordered" evidence="1">
    <location>
        <begin position="248"/>
        <end position="323"/>
    </location>
</feature>
<feature type="chain" id="PRO_5043474523" evidence="2">
    <location>
        <begin position="20"/>
        <end position="346"/>
    </location>
</feature>
<feature type="compositionally biased region" description="Low complexity" evidence="1">
    <location>
        <begin position="248"/>
        <end position="264"/>
    </location>
</feature>
<evidence type="ECO:0000313" key="4">
    <source>
        <dbReference type="Proteomes" id="UP001311799"/>
    </source>
</evidence>
<organism evidence="3 4">
    <name type="scientific">Cryptosporidium xiaoi</name>
    <dbReference type="NCBI Taxonomy" id="659607"/>
    <lineage>
        <taxon>Eukaryota</taxon>
        <taxon>Sar</taxon>
        <taxon>Alveolata</taxon>
        <taxon>Apicomplexa</taxon>
        <taxon>Conoidasida</taxon>
        <taxon>Coccidia</taxon>
        <taxon>Eucoccidiorida</taxon>
        <taxon>Eimeriorina</taxon>
        <taxon>Cryptosporidiidae</taxon>
        <taxon>Cryptosporidium</taxon>
    </lineage>
</organism>
<name>A0AAV9XX78_9CRYT</name>
<feature type="region of interest" description="Disordered" evidence="1">
    <location>
        <begin position="30"/>
        <end position="49"/>
    </location>
</feature>
<sequence length="346" mass="37633">MRFSILIILLLGLIIEIKTQDIILESEEGQKNADDNGVSDSNSSGLSENPAKTPNFILLCALIPQIPGCPCDPLLETRPTFYDFVSSDCSCYDSQQSGFSSSPCFCSKPDSDECKCLSGLSSLDEEHDRMCIVSPLTYVTPYANCTSFLNPLGEHGLCSGDSELSEHCITLKSCRRLTPIPIEEESVQEKCAIEPEMEGCPCSQDQLVTDEDALICSCYRNLNNPGCPCDIEPESTICKKFKTLVSNSSTSSTTTVTPSTKSSNIHTNETTSSIEPKAAKNTNTTSDKDTKHISEEEDDIVPHNSTLMKDVEPGTDSTVDKNSSANSPLNVYFGVLLTTILVFLLK</sequence>
<evidence type="ECO:0000256" key="1">
    <source>
        <dbReference type="SAM" id="MobiDB-lite"/>
    </source>
</evidence>
<dbReference type="EMBL" id="JAWDEY010000015">
    <property type="protein sequence ID" value="KAK6589109.1"/>
    <property type="molecule type" value="Genomic_DNA"/>
</dbReference>
<gene>
    <name evidence="3" type="ORF">RS030_233526</name>
</gene>
<reference evidence="3 4" key="1">
    <citation type="submission" date="2023-10" db="EMBL/GenBank/DDBJ databases">
        <title>Comparative genomics analysis reveals potential genetic determinants of host preference in Cryptosporidium xiaoi.</title>
        <authorList>
            <person name="Xiao L."/>
            <person name="Li J."/>
        </authorList>
    </citation>
    <scope>NUCLEOTIDE SEQUENCE [LARGE SCALE GENOMIC DNA]</scope>
    <source>
        <strain evidence="3 4">52996</strain>
    </source>
</reference>
<accession>A0AAV9XX78</accession>
<dbReference type="Proteomes" id="UP001311799">
    <property type="component" value="Unassembled WGS sequence"/>
</dbReference>
<feature type="signal peptide" evidence="2">
    <location>
        <begin position="1"/>
        <end position="19"/>
    </location>
</feature>
<feature type="compositionally biased region" description="Polar residues" evidence="1">
    <location>
        <begin position="265"/>
        <end position="274"/>
    </location>
</feature>
<keyword evidence="2" id="KW-0732">Signal</keyword>
<protein>
    <submittedName>
        <fullName evidence="3">Secreted protein</fullName>
    </submittedName>
</protein>
<comment type="caution">
    <text evidence="3">The sequence shown here is derived from an EMBL/GenBank/DDBJ whole genome shotgun (WGS) entry which is preliminary data.</text>
</comment>
<dbReference type="AlphaFoldDB" id="A0AAV9XX78"/>